<dbReference type="EMBL" id="JACHFD010000011">
    <property type="protein sequence ID" value="MBB5352295.1"/>
    <property type="molecule type" value="Genomic_DNA"/>
</dbReference>
<accession>A0A840V2S7</accession>
<protein>
    <recommendedName>
        <fullName evidence="4">DUF3298 domain-containing protein</fullName>
    </recommendedName>
</protein>
<proteinExistence type="predicted"/>
<keyword evidence="3" id="KW-1185">Reference proteome</keyword>
<evidence type="ECO:0008006" key="4">
    <source>
        <dbReference type="Google" id="ProtNLM"/>
    </source>
</evidence>
<feature type="chain" id="PRO_5032703129" description="DUF3298 domain-containing protein" evidence="1">
    <location>
        <begin position="21"/>
        <end position="243"/>
    </location>
</feature>
<dbReference type="Proteomes" id="UP000557717">
    <property type="component" value="Unassembled WGS sequence"/>
</dbReference>
<gene>
    <name evidence="2" type="ORF">HNR46_002538</name>
</gene>
<reference evidence="2 3" key="1">
    <citation type="submission" date="2020-08" db="EMBL/GenBank/DDBJ databases">
        <title>Genomic Encyclopedia of Type Strains, Phase IV (KMG-IV): sequencing the most valuable type-strain genomes for metagenomic binning, comparative biology and taxonomic classification.</title>
        <authorList>
            <person name="Goeker M."/>
        </authorList>
    </citation>
    <scope>NUCLEOTIDE SEQUENCE [LARGE SCALE GENOMIC DNA]</scope>
    <source>
        <strain evidence="2 3">YC6886</strain>
    </source>
</reference>
<dbReference type="AlphaFoldDB" id="A0A840V2S7"/>
<comment type="caution">
    <text evidence="2">The sequence shown here is derived from an EMBL/GenBank/DDBJ whole genome shotgun (WGS) entry which is preliminary data.</text>
</comment>
<sequence length="243" mass="26967">MNRSFPAVFAVLCASAFAQAAEVPEVLRVLPEGKLVKGATIAVVPPKELDKYLDIVETAARKNPEWFAEHSKKSAPGVPLPYHENLGLTKKEYEEYLAIWATREFRAVEPIVLRLTTTDDGMWKITTAGGAFPISTLKYDPKKDVMVSPNGELERLEDVAAEKDSILGAWTGHEWRFQEETSLGKTKENFAIGQTADGVYGMLVYRIQEVSAEGTPLYDNSIVIRFPLGEAGILKQEELQAPR</sequence>
<evidence type="ECO:0000256" key="1">
    <source>
        <dbReference type="SAM" id="SignalP"/>
    </source>
</evidence>
<organism evidence="2 3">
    <name type="scientific">Haloferula luteola</name>
    <dbReference type="NCBI Taxonomy" id="595692"/>
    <lineage>
        <taxon>Bacteria</taxon>
        <taxon>Pseudomonadati</taxon>
        <taxon>Verrucomicrobiota</taxon>
        <taxon>Verrucomicrobiia</taxon>
        <taxon>Verrucomicrobiales</taxon>
        <taxon>Verrucomicrobiaceae</taxon>
        <taxon>Haloferula</taxon>
    </lineage>
</organism>
<keyword evidence="1" id="KW-0732">Signal</keyword>
<dbReference type="RefSeq" id="WP_184019198.1">
    <property type="nucleotide sequence ID" value="NZ_JACHFD010000011.1"/>
</dbReference>
<feature type="signal peptide" evidence="1">
    <location>
        <begin position="1"/>
        <end position="20"/>
    </location>
</feature>
<name>A0A840V2S7_9BACT</name>
<evidence type="ECO:0000313" key="2">
    <source>
        <dbReference type="EMBL" id="MBB5352295.1"/>
    </source>
</evidence>
<evidence type="ECO:0000313" key="3">
    <source>
        <dbReference type="Proteomes" id="UP000557717"/>
    </source>
</evidence>